<dbReference type="Gene3D" id="1.20.1250.20">
    <property type="entry name" value="MFS general substrate transporter like domains"/>
    <property type="match status" value="2"/>
</dbReference>
<dbReference type="PROSITE" id="PS50850">
    <property type="entry name" value="MFS"/>
    <property type="match status" value="1"/>
</dbReference>
<feature type="transmembrane region" description="Helical" evidence="1">
    <location>
        <begin position="303"/>
        <end position="326"/>
    </location>
</feature>
<dbReference type="GO" id="GO:0022857">
    <property type="term" value="F:transmembrane transporter activity"/>
    <property type="evidence" value="ECO:0007669"/>
    <property type="project" value="InterPro"/>
</dbReference>
<organism evidence="3">
    <name type="scientific">freshwater metagenome</name>
    <dbReference type="NCBI Taxonomy" id="449393"/>
    <lineage>
        <taxon>unclassified sequences</taxon>
        <taxon>metagenomes</taxon>
        <taxon>ecological metagenomes</taxon>
    </lineage>
</organism>
<gene>
    <name evidence="3" type="ORF">UFOPK3684_00089</name>
</gene>
<feature type="transmembrane region" description="Helical" evidence="1">
    <location>
        <begin position="338"/>
        <end position="361"/>
    </location>
</feature>
<evidence type="ECO:0000313" key="3">
    <source>
        <dbReference type="EMBL" id="CAB4915833.1"/>
    </source>
</evidence>
<sequence>MARLLSNMKRYKELLAMPHVLVLAISAFPARLAYSMIGLGIFFKTQQETGSVAVAGLAMGCSGIAGSITAGIRGSVIDRWGQKWPLRILVPAYSASILMFSSMHTKESLLITAFILGATAPPINLSVRPLWKDIVPENFLRTAYALDSSMMSSTSVIGPVVITTLALSAHPALGLSVISALMVIGGTALAFTKVSRNWVPEKKIKGAQRLWQDRAIQILMFEGCFIGFGWGVFDVVVPAFATQEGVAYRVAWIFAAFGVATVIGGLLGGLVSKRLPPLSAFLRAYLLWVLVSAPVVITNPDWSMALVGVFIGFVGGAVQVFYFEVLEAVRPQGSPTASLGWIWSVEGTFMALGAAVGGYVAEHYSPRIGLALMPTMLCVGLFIFTVGKGRLSAANDIPTQAEDLAAIKDISNEVK</sequence>
<dbReference type="InterPro" id="IPR036259">
    <property type="entry name" value="MFS_trans_sf"/>
</dbReference>
<keyword evidence="1" id="KW-0812">Transmembrane</keyword>
<feature type="transmembrane region" description="Helical" evidence="1">
    <location>
        <begin position="215"/>
        <end position="240"/>
    </location>
</feature>
<dbReference type="PANTHER" id="PTHR23542">
    <property type="match status" value="1"/>
</dbReference>
<dbReference type="InterPro" id="IPR020846">
    <property type="entry name" value="MFS_dom"/>
</dbReference>
<dbReference type="PANTHER" id="PTHR23542:SF1">
    <property type="entry name" value="MAJOR FACILITATOR SUPERFAMILY (MFS) PROFILE DOMAIN-CONTAINING PROTEIN"/>
    <property type="match status" value="1"/>
</dbReference>
<name>A0A6J7HFN9_9ZZZZ</name>
<proteinExistence type="predicted"/>
<feature type="transmembrane region" description="Helical" evidence="1">
    <location>
        <begin position="280"/>
        <end position="297"/>
    </location>
</feature>
<feature type="transmembrane region" description="Helical" evidence="1">
    <location>
        <begin position="246"/>
        <end position="268"/>
    </location>
</feature>
<protein>
    <submittedName>
        <fullName evidence="3">Unannotated protein</fullName>
    </submittedName>
</protein>
<accession>A0A6J7HFN9</accession>
<evidence type="ECO:0000259" key="2">
    <source>
        <dbReference type="PROSITE" id="PS50850"/>
    </source>
</evidence>
<dbReference type="Pfam" id="PF07690">
    <property type="entry name" value="MFS_1"/>
    <property type="match status" value="1"/>
</dbReference>
<feature type="transmembrane region" description="Helical" evidence="1">
    <location>
        <begin position="20"/>
        <end position="43"/>
    </location>
</feature>
<dbReference type="InterPro" id="IPR011701">
    <property type="entry name" value="MFS"/>
</dbReference>
<reference evidence="3" key="1">
    <citation type="submission" date="2020-05" db="EMBL/GenBank/DDBJ databases">
        <authorList>
            <person name="Chiriac C."/>
            <person name="Salcher M."/>
            <person name="Ghai R."/>
            <person name="Kavagutti S V."/>
        </authorList>
    </citation>
    <scope>NUCLEOTIDE SEQUENCE</scope>
</reference>
<dbReference type="AlphaFoldDB" id="A0A6J7HFN9"/>
<dbReference type="EMBL" id="CAFBMZ010000004">
    <property type="protein sequence ID" value="CAB4915833.1"/>
    <property type="molecule type" value="Genomic_DNA"/>
</dbReference>
<feature type="domain" description="Major facilitator superfamily (MFS) profile" evidence="2">
    <location>
        <begin position="215"/>
        <end position="415"/>
    </location>
</feature>
<feature type="transmembrane region" description="Helical" evidence="1">
    <location>
        <begin position="367"/>
        <end position="387"/>
    </location>
</feature>
<dbReference type="SUPFAM" id="SSF103473">
    <property type="entry name" value="MFS general substrate transporter"/>
    <property type="match status" value="1"/>
</dbReference>
<keyword evidence="1" id="KW-0472">Membrane</keyword>
<feature type="transmembrane region" description="Helical" evidence="1">
    <location>
        <begin position="49"/>
        <end position="72"/>
    </location>
</feature>
<keyword evidence="1" id="KW-1133">Transmembrane helix</keyword>
<feature type="transmembrane region" description="Helical" evidence="1">
    <location>
        <begin position="109"/>
        <end position="131"/>
    </location>
</feature>
<evidence type="ECO:0000256" key="1">
    <source>
        <dbReference type="SAM" id="Phobius"/>
    </source>
</evidence>
<feature type="transmembrane region" description="Helical" evidence="1">
    <location>
        <begin position="173"/>
        <end position="194"/>
    </location>
</feature>